<reference evidence="1 2" key="1">
    <citation type="submission" date="2023-06" db="EMBL/GenBank/DDBJ databases">
        <title>Whole genome sequence of Oscillatoria calcuttensis NRMC-F 0142.</title>
        <authorList>
            <person name="Shakena Fathima T."/>
            <person name="Muralitharan G."/>
            <person name="Thajuddin N."/>
        </authorList>
    </citation>
    <scope>NUCLEOTIDE SEQUENCE [LARGE SCALE GENOMIC DNA]</scope>
    <source>
        <strain evidence="1 2">NRMC-F 0142</strain>
    </source>
</reference>
<sequence length="80" mass="9193">MKNITVSVSDDVYRSARIKAAENDTSVSMLVTGFLKNLAGQKSEFEVRKEKMNELFSRKRTFKVGAKISRDKLHDRKSLR</sequence>
<dbReference type="Proteomes" id="UP001230986">
    <property type="component" value="Unassembled WGS sequence"/>
</dbReference>
<accession>A0ABT7LY37</accession>
<keyword evidence="2" id="KW-1185">Reference proteome</keyword>
<evidence type="ECO:0000313" key="1">
    <source>
        <dbReference type="EMBL" id="MDL5056908.1"/>
    </source>
</evidence>
<proteinExistence type="predicted"/>
<protein>
    <recommendedName>
        <fullName evidence="3">Antitoxin</fullName>
    </recommendedName>
</protein>
<organism evidence="1 2">
    <name type="scientific">Geitlerinema calcuttense NRMC-F 0142</name>
    <dbReference type="NCBI Taxonomy" id="2922238"/>
    <lineage>
        <taxon>Bacteria</taxon>
        <taxon>Bacillati</taxon>
        <taxon>Cyanobacteriota</taxon>
        <taxon>Cyanophyceae</taxon>
        <taxon>Geitlerinematales</taxon>
        <taxon>Geitlerinemataceae</taxon>
        <taxon>Geitlerinema</taxon>
    </lineage>
</organism>
<gene>
    <name evidence="1" type="ORF">QQ055_05430</name>
</gene>
<dbReference type="RefSeq" id="WP_284475472.1">
    <property type="nucleotide sequence ID" value="NZ_JASVEJ010000021.1"/>
</dbReference>
<evidence type="ECO:0008006" key="3">
    <source>
        <dbReference type="Google" id="ProtNLM"/>
    </source>
</evidence>
<comment type="caution">
    <text evidence="1">The sequence shown here is derived from an EMBL/GenBank/DDBJ whole genome shotgun (WGS) entry which is preliminary data.</text>
</comment>
<dbReference type="EMBL" id="JASVEJ010000021">
    <property type="protein sequence ID" value="MDL5056908.1"/>
    <property type="molecule type" value="Genomic_DNA"/>
</dbReference>
<evidence type="ECO:0000313" key="2">
    <source>
        <dbReference type="Proteomes" id="UP001230986"/>
    </source>
</evidence>
<name>A0ABT7LY37_9CYAN</name>